<dbReference type="EMBL" id="JABTCF010000002">
    <property type="protein sequence ID" value="MBD0777290.1"/>
    <property type="molecule type" value="Genomic_DNA"/>
</dbReference>
<gene>
    <name evidence="1" type="ORF">HPE56_05740</name>
</gene>
<accession>A0ABR7V049</accession>
<dbReference type="Pfam" id="PF21983">
    <property type="entry name" value="NikA-like"/>
    <property type="match status" value="1"/>
</dbReference>
<dbReference type="Proteomes" id="UP001166021">
    <property type="component" value="Unassembled WGS sequence"/>
</dbReference>
<reference evidence="1" key="1">
    <citation type="submission" date="2020-05" db="EMBL/GenBank/DDBJ databases">
        <title>The draft genome sequence of Maribacter sp. ANRC-HE7.</title>
        <authorList>
            <person name="Mu L."/>
        </authorList>
    </citation>
    <scope>NUCLEOTIDE SEQUENCE</scope>
    <source>
        <strain evidence="1">ANRC-HE7</strain>
    </source>
</reference>
<comment type="caution">
    <text evidence="1">The sequence shown here is derived from an EMBL/GenBank/DDBJ whole genome shotgun (WGS) entry which is preliminary data.</text>
</comment>
<dbReference type="RefSeq" id="WP_188242813.1">
    <property type="nucleotide sequence ID" value="NZ_JABTCF010000002.1"/>
</dbReference>
<dbReference type="NCBIfam" id="NF041418">
    <property type="entry name" value="MbpA"/>
    <property type="match status" value="1"/>
</dbReference>
<evidence type="ECO:0008006" key="3">
    <source>
        <dbReference type="Google" id="ProtNLM"/>
    </source>
</evidence>
<dbReference type="InterPro" id="IPR049793">
    <property type="entry name" value="MbpA-like"/>
</dbReference>
<sequence length="98" mass="11701">MKRTYVKFRCSLFEKKLLRIKAKKSGLSLSEYCRRAAFGDKIIERLTEEQIDLYKMLAKYGTNFKLIGNMYRKRDPKLTAEVTKLAKEIQNHLYNFKK</sequence>
<protein>
    <recommendedName>
        <fullName evidence="3">Mobilization protein</fullName>
    </recommendedName>
</protein>
<keyword evidence="2" id="KW-1185">Reference proteome</keyword>
<evidence type="ECO:0000313" key="2">
    <source>
        <dbReference type="Proteomes" id="UP001166021"/>
    </source>
</evidence>
<organism evidence="1 2">
    <name type="scientific">Maribacter aquimaris</name>
    <dbReference type="NCBI Taxonomy" id="2737171"/>
    <lineage>
        <taxon>Bacteria</taxon>
        <taxon>Pseudomonadati</taxon>
        <taxon>Bacteroidota</taxon>
        <taxon>Flavobacteriia</taxon>
        <taxon>Flavobacteriales</taxon>
        <taxon>Flavobacteriaceae</taxon>
        <taxon>Maribacter</taxon>
    </lineage>
</organism>
<name>A0ABR7V049_9FLAO</name>
<evidence type="ECO:0000313" key="1">
    <source>
        <dbReference type="EMBL" id="MBD0777290.1"/>
    </source>
</evidence>
<proteinExistence type="predicted"/>
<dbReference type="InterPro" id="IPR053842">
    <property type="entry name" value="NikA-like"/>
</dbReference>